<evidence type="ECO:0000259" key="2">
    <source>
        <dbReference type="Pfam" id="PF07075"/>
    </source>
</evidence>
<evidence type="ECO:0000313" key="4">
    <source>
        <dbReference type="Proteomes" id="UP000824112"/>
    </source>
</evidence>
<comment type="caution">
    <text evidence="3">The sequence shown here is derived from an EMBL/GenBank/DDBJ whole genome shotgun (WGS) entry which is preliminary data.</text>
</comment>
<sequence>MKSICFLFCFLFFMGGISGAQIQMGADKIDEILKQTDGKRVGIIVNHTSLLSGSSVHLLDTLVARGVNIKKIFAPEHGFRGQAAAGEKVDDERDTKTGLPVISLYGKNRKPTPEQLSDIDMLIFDIQDVGTRFYTYISTMFYAMKACSEQHKEMLVLDRPNPNDYVDGPIVSDSLKSFVGAVSVPVLHGLTVGELACMIRGEKWDGVEDYPLHVIRMSGWKHGDPYSLPVRPSPNLPN</sequence>
<feature type="chain" id="PRO_5039380264" evidence="1">
    <location>
        <begin position="21"/>
        <end position="238"/>
    </location>
</feature>
<dbReference type="Proteomes" id="UP000824112">
    <property type="component" value="Unassembled WGS sequence"/>
</dbReference>
<dbReference type="Gene3D" id="3.40.50.12170">
    <property type="entry name" value="Uncharacterised protein PF07075, DUF1343"/>
    <property type="match status" value="1"/>
</dbReference>
<name>A0A9D1M801_9BACT</name>
<dbReference type="AlphaFoldDB" id="A0A9D1M801"/>
<dbReference type="PANTHER" id="PTHR42915">
    <property type="entry name" value="HYPOTHETICAL 460 KDA PROTEIN IN FEUA-SIGW INTERGENIC REGION [PRECURSOR]"/>
    <property type="match status" value="1"/>
</dbReference>
<feature type="non-terminal residue" evidence="3">
    <location>
        <position position="238"/>
    </location>
</feature>
<dbReference type="PANTHER" id="PTHR42915:SF1">
    <property type="entry name" value="PEPTIDOGLYCAN BETA-N-ACETYLMURAMIDASE NAMZ"/>
    <property type="match status" value="1"/>
</dbReference>
<evidence type="ECO:0000256" key="1">
    <source>
        <dbReference type="SAM" id="SignalP"/>
    </source>
</evidence>
<dbReference type="InterPro" id="IPR008302">
    <property type="entry name" value="NamZ"/>
</dbReference>
<evidence type="ECO:0000313" key="3">
    <source>
        <dbReference type="EMBL" id="HIU55329.1"/>
    </source>
</evidence>
<accession>A0A9D1M801</accession>
<keyword evidence="1" id="KW-0732">Signal</keyword>
<dbReference type="InterPro" id="IPR048502">
    <property type="entry name" value="NamZ_N"/>
</dbReference>
<dbReference type="GO" id="GO:0033922">
    <property type="term" value="F:peptidoglycan beta-N-acetylmuramidase activity"/>
    <property type="evidence" value="ECO:0007669"/>
    <property type="project" value="InterPro"/>
</dbReference>
<dbReference type="Pfam" id="PF07075">
    <property type="entry name" value="NamZ_N"/>
    <property type="match status" value="1"/>
</dbReference>
<feature type="domain" description="Peptidoglycan beta-N-acetylmuramidase NamZ N-terminal" evidence="2">
    <location>
        <begin position="41"/>
        <end position="238"/>
    </location>
</feature>
<protein>
    <submittedName>
        <fullName evidence="3">DUF1343 domain-containing protein</fullName>
    </submittedName>
</protein>
<organism evidence="3 4">
    <name type="scientific">Candidatus Gallibacteroides avistercoris</name>
    <dbReference type="NCBI Taxonomy" id="2840833"/>
    <lineage>
        <taxon>Bacteria</taxon>
        <taxon>Pseudomonadati</taxon>
        <taxon>Bacteroidota</taxon>
        <taxon>Bacteroidia</taxon>
        <taxon>Bacteroidales</taxon>
        <taxon>Bacteroidaceae</taxon>
        <taxon>Bacteroidaceae incertae sedis</taxon>
        <taxon>Candidatus Gallibacteroides</taxon>
    </lineage>
</organism>
<gene>
    <name evidence="3" type="ORF">IAB03_05930</name>
</gene>
<feature type="signal peptide" evidence="1">
    <location>
        <begin position="1"/>
        <end position="20"/>
    </location>
</feature>
<reference evidence="3" key="1">
    <citation type="submission" date="2020-10" db="EMBL/GenBank/DDBJ databases">
        <authorList>
            <person name="Gilroy R."/>
        </authorList>
    </citation>
    <scope>NUCLEOTIDE SEQUENCE</scope>
    <source>
        <strain evidence="3">CHK158-818</strain>
    </source>
</reference>
<dbReference type="EMBL" id="DVNA01000134">
    <property type="protein sequence ID" value="HIU55329.1"/>
    <property type="molecule type" value="Genomic_DNA"/>
</dbReference>
<proteinExistence type="predicted"/>
<reference evidence="3" key="2">
    <citation type="journal article" date="2021" name="PeerJ">
        <title>Extensive microbial diversity within the chicken gut microbiome revealed by metagenomics and culture.</title>
        <authorList>
            <person name="Gilroy R."/>
            <person name="Ravi A."/>
            <person name="Getino M."/>
            <person name="Pursley I."/>
            <person name="Horton D.L."/>
            <person name="Alikhan N.F."/>
            <person name="Baker D."/>
            <person name="Gharbi K."/>
            <person name="Hall N."/>
            <person name="Watson M."/>
            <person name="Adriaenssens E.M."/>
            <person name="Foster-Nyarko E."/>
            <person name="Jarju S."/>
            <person name="Secka A."/>
            <person name="Antonio M."/>
            <person name="Oren A."/>
            <person name="Chaudhuri R.R."/>
            <person name="La Ragione R."/>
            <person name="Hildebrand F."/>
            <person name="Pallen M.J."/>
        </authorList>
    </citation>
    <scope>NUCLEOTIDE SEQUENCE</scope>
    <source>
        <strain evidence="3">CHK158-818</strain>
    </source>
</reference>